<dbReference type="EMBL" id="NCEB01000030">
    <property type="protein sequence ID" value="OYX31592.1"/>
    <property type="molecule type" value="Genomic_DNA"/>
</dbReference>
<evidence type="ECO:0000256" key="2">
    <source>
        <dbReference type="ARBA" id="ARBA00022801"/>
    </source>
</evidence>
<evidence type="ECO:0000256" key="5">
    <source>
        <dbReference type="SAM" id="SignalP"/>
    </source>
</evidence>
<dbReference type="GO" id="GO:0016052">
    <property type="term" value="P:carbohydrate catabolic process"/>
    <property type="evidence" value="ECO:0007669"/>
    <property type="project" value="TreeGrafter"/>
</dbReference>
<sequence length="433" mass="47526">MQVSRRLAIASGLAIGALPTANARAQTSWPADFLWGTATAAHQIEGNNVNSDYWVLETIPATNFVDRSGDTCDSWNRWREDVAIIQALGLTAYRFSIEWARVEPEDGMISHAALDHYRQMCVACREAGIEPIVTLHHFSSPRWFAALGGWEADEAPAKFARYCGIVAAALGEHLAYVCTMNEPNAQVTSYVMRDDAPFPNEDEVIRQATKAVGSDRWGAYFMGNSFAVRDGCLRAHALATEAIKTAAPHVKTGLTLALQDLKPGPGGEARYRRIFDNARAPFYAAASGDDFIGVQPYMRLIVGPDGYLPTPPGVIVNHSGRDASPDALTAVVREVRANCRAPIMITENGIETDDDTLRVRHINETLEQVQICLTEGLLLGYIHWSLLDNFEWRSGYGPRFGLYSVDRQTFVRTPKPAAGAYRAIVARARANGA</sequence>
<keyword evidence="3" id="KW-0326">Glycosidase</keyword>
<dbReference type="GO" id="GO:0005829">
    <property type="term" value="C:cytosol"/>
    <property type="evidence" value="ECO:0007669"/>
    <property type="project" value="TreeGrafter"/>
</dbReference>
<dbReference type="Gene3D" id="3.20.20.80">
    <property type="entry name" value="Glycosidases"/>
    <property type="match status" value="1"/>
</dbReference>
<evidence type="ECO:0000313" key="7">
    <source>
        <dbReference type="Proteomes" id="UP000215595"/>
    </source>
</evidence>
<dbReference type="PANTHER" id="PTHR10353:SF36">
    <property type="entry name" value="LP05116P"/>
    <property type="match status" value="1"/>
</dbReference>
<evidence type="ECO:0000256" key="1">
    <source>
        <dbReference type="ARBA" id="ARBA00010838"/>
    </source>
</evidence>
<organism evidence="6 7">
    <name type="scientific">Brevundimonas subvibrioides</name>
    <dbReference type="NCBI Taxonomy" id="74313"/>
    <lineage>
        <taxon>Bacteria</taxon>
        <taxon>Pseudomonadati</taxon>
        <taxon>Pseudomonadota</taxon>
        <taxon>Alphaproteobacteria</taxon>
        <taxon>Caulobacterales</taxon>
        <taxon>Caulobacteraceae</taxon>
        <taxon>Brevundimonas</taxon>
    </lineage>
</organism>
<dbReference type="Proteomes" id="UP000215595">
    <property type="component" value="Unassembled WGS sequence"/>
</dbReference>
<evidence type="ECO:0000256" key="4">
    <source>
        <dbReference type="RuleBase" id="RU003690"/>
    </source>
</evidence>
<dbReference type="Pfam" id="PF00232">
    <property type="entry name" value="Glyco_hydro_1"/>
    <property type="match status" value="2"/>
</dbReference>
<dbReference type="SUPFAM" id="SSF51445">
    <property type="entry name" value="(Trans)glycosidases"/>
    <property type="match status" value="1"/>
</dbReference>
<feature type="signal peptide" evidence="5">
    <location>
        <begin position="1"/>
        <end position="25"/>
    </location>
</feature>
<keyword evidence="2" id="KW-0378">Hydrolase</keyword>
<dbReference type="AlphaFoldDB" id="A0A258FII8"/>
<name>A0A258FII8_9CAUL</name>
<reference evidence="6 7" key="1">
    <citation type="submission" date="2017-03" db="EMBL/GenBank/DDBJ databases">
        <title>Lifting the veil on microbial sulfur biogeochemistry in mining wastewaters.</title>
        <authorList>
            <person name="Kantor R.S."/>
            <person name="Colenbrander Nelson T."/>
            <person name="Marshall S."/>
            <person name="Bennett D."/>
            <person name="Apte S."/>
            <person name="Camacho D."/>
            <person name="Thomas B.C."/>
            <person name="Warren L.A."/>
            <person name="Banfield J.F."/>
        </authorList>
    </citation>
    <scope>NUCLEOTIDE SEQUENCE [LARGE SCALE GENOMIC DNA]</scope>
    <source>
        <strain evidence="6">32-69-9</strain>
    </source>
</reference>
<comment type="caution">
    <text evidence="6">The sequence shown here is derived from an EMBL/GenBank/DDBJ whole genome shotgun (WGS) entry which is preliminary data.</text>
</comment>
<dbReference type="GO" id="GO:0008422">
    <property type="term" value="F:beta-glucosidase activity"/>
    <property type="evidence" value="ECO:0007669"/>
    <property type="project" value="TreeGrafter"/>
</dbReference>
<evidence type="ECO:0000313" key="6">
    <source>
        <dbReference type="EMBL" id="OYX31592.1"/>
    </source>
</evidence>
<gene>
    <name evidence="6" type="ORF">B7Z01_12350</name>
</gene>
<dbReference type="PANTHER" id="PTHR10353">
    <property type="entry name" value="GLYCOSYL HYDROLASE"/>
    <property type="match status" value="1"/>
</dbReference>
<evidence type="ECO:0000256" key="3">
    <source>
        <dbReference type="ARBA" id="ARBA00023295"/>
    </source>
</evidence>
<accession>A0A258FII8</accession>
<dbReference type="PRINTS" id="PR00131">
    <property type="entry name" value="GLHYDRLASE1"/>
</dbReference>
<dbReference type="InterPro" id="IPR017853">
    <property type="entry name" value="GH"/>
</dbReference>
<evidence type="ECO:0008006" key="8">
    <source>
        <dbReference type="Google" id="ProtNLM"/>
    </source>
</evidence>
<comment type="similarity">
    <text evidence="1 4">Belongs to the glycosyl hydrolase 1 family.</text>
</comment>
<keyword evidence="5" id="KW-0732">Signal</keyword>
<feature type="chain" id="PRO_5012988616" description="Beta-glucosidase" evidence="5">
    <location>
        <begin position="26"/>
        <end position="433"/>
    </location>
</feature>
<dbReference type="InterPro" id="IPR001360">
    <property type="entry name" value="Glyco_hydro_1"/>
</dbReference>
<proteinExistence type="inferred from homology"/>
<protein>
    <recommendedName>
        <fullName evidence="8">Beta-glucosidase</fullName>
    </recommendedName>
</protein>